<name>M7BZ13_CHEMY</name>
<gene>
    <name evidence="3" type="ORF">UY3_09552</name>
</gene>
<keyword evidence="2" id="KW-0472">Membrane</keyword>
<feature type="transmembrane region" description="Helical" evidence="2">
    <location>
        <begin position="6"/>
        <end position="24"/>
    </location>
</feature>
<accession>M7BZ13</accession>
<sequence length="92" mass="10171">MEPAQITAAVVSIVNTLCVILQYVQNPQKQARRRQQRDHDSDDMDTDFSQSTGPGNLDIMARDSPDGKSLQLKRVQCPIGKADPADLITKGY</sequence>
<evidence type="ECO:0000313" key="4">
    <source>
        <dbReference type="Proteomes" id="UP000031443"/>
    </source>
</evidence>
<reference evidence="4" key="1">
    <citation type="journal article" date="2013" name="Nat. Genet.">
        <title>The draft genomes of soft-shell turtle and green sea turtle yield insights into the development and evolution of the turtle-specific body plan.</title>
        <authorList>
            <person name="Wang Z."/>
            <person name="Pascual-Anaya J."/>
            <person name="Zadissa A."/>
            <person name="Li W."/>
            <person name="Niimura Y."/>
            <person name="Huang Z."/>
            <person name="Li C."/>
            <person name="White S."/>
            <person name="Xiong Z."/>
            <person name="Fang D."/>
            <person name="Wang B."/>
            <person name="Ming Y."/>
            <person name="Chen Y."/>
            <person name="Zheng Y."/>
            <person name="Kuraku S."/>
            <person name="Pignatelli M."/>
            <person name="Herrero J."/>
            <person name="Beal K."/>
            <person name="Nozawa M."/>
            <person name="Li Q."/>
            <person name="Wang J."/>
            <person name="Zhang H."/>
            <person name="Yu L."/>
            <person name="Shigenobu S."/>
            <person name="Wang J."/>
            <person name="Liu J."/>
            <person name="Flicek P."/>
            <person name="Searle S."/>
            <person name="Wang J."/>
            <person name="Kuratani S."/>
            <person name="Yin Y."/>
            <person name="Aken B."/>
            <person name="Zhang G."/>
            <person name="Irie N."/>
        </authorList>
    </citation>
    <scope>NUCLEOTIDE SEQUENCE [LARGE SCALE GENOMIC DNA]</scope>
</reference>
<organism evidence="3 4">
    <name type="scientific">Chelonia mydas</name>
    <name type="common">Green sea-turtle</name>
    <name type="synonym">Chelonia agassizi</name>
    <dbReference type="NCBI Taxonomy" id="8469"/>
    <lineage>
        <taxon>Eukaryota</taxon>
        <taxon>Metazoa</taxon>
        <taxon>Chordata</taxon>
        <taxon>Craniata</taxon>
        <taxon>Vertebrata</taxon>
        <taxon>Euteleostomi</taxon>
        <taxon>Archelosauria</taxon>
        <taxon>Testudinata</taxon>
        <taxon>Testudines</taxon>
        <taxon>Cryptodira</taxon>
        <taxon>Durocryptodira</taxon>
        <taxon>Americhelydia</taxon>
        <taxon>Chelonioidea</taxon>
        <taxon>Cheloniidae</taxon>
        <taxon>Chelonia</taxon>
    </lineage>
</organism>
<proteinExistence type="predicted"/>
<evidence type="ECO:0000313" key="3">
    <source>
        <dbReference type="EMBL" id="EMP33322.1"/>
    </source>
</evidence>
<dbReference type="AlphaFoldDB" id="M7BZ13"/>
<feature type="region of interest" description="Disordered" evidence="1">
    <location>
        <begin position="26"/>
        <end position="71"/>
    </location>
</feature>
<keyword evidence="2" id="KW-1133">Transmembrane helix</keyword>
<evidence type="ECO:0000256" key="2">
    <source>
        <dbReference type="SAM" id="Phobius"/>
    </source>
</evidence>
<dbReference type="EMBL" id="KB536464">
    <property type="protein sequence ID" value="EMP33322.1"/>
    <property type="molecule type" value="Genomic_DNA"/>
</dbReference>
<dbReference type="Proteomes" id="UP000031443">
    <property type="component" value="Unassembled WGS sequence"/>
</dbReference>
<evidence type="ECO:0000256" key="1">
    <source>
        <dbReference type="SAM" id="MobiDB-lite"/>
    </source>
</evidence>
<keyword evidence="4" id="KW-1185">Reference proteome</keyword>
<keyword evidence="2" id="KW-0812">Transmembrane</keyword>
<protein>
    <submittedName>
        <fullName evidence="3">Uncharacterized protein</fullName>
    </submittedName>
</protein>